<name>A0A7G9R3F1_9MICO</name>
<organism evidence="1 2">
    <name type="scientific">Phycicoccus endophyticus</name>
    <dbReference type="NCBI Taxonomy" id="1690220"/>
    <lineage>
        <taxon>Bacteria</taxon>
        <taxon>Bacillati</taxon>
        <taxon>Actinomycetota</taxon>
        <taxon>Actinomycetes</taxon>
        <taxon>Micrococcales</taxon>
        <taxon>Intrasporangiaceae</taxon>
        <taxon>Phycicoccus</taxon>
    </lineage>
</organism>
<reference evidence="1 2" key="1">
    <citation type="submission" date="2020-08" db="EMBL/GenBank/DDBJ databases">
        <title>Genome sequence of Phycicoccus endophyticus JCM 31784T.</title>
        <authorList>
            <person name="Hyun D.-W."/>
            <person name="Bae J.-W."/>
        </authorList>
    </citation>
    <scope>NUCLEOTIDE SEQUENCE [LARGE SCALE GENOMIC DNA]</scope>
    <source>
        <strain evidence="1 2">JCM 31784</strain>
    </source>
</reference>
<dbReference type="RefSeq" id="WP_187566770.1">
    <property type="nucleotide sequence ID" value="NZ_BMMY01000002.1"/>
</dbReference>
<evidence type="ECO:0000313" key="1">
    <source>
        <dbReference type="EMBL" id="QNN50126.1"/>
    </source>
</evidence>
<keyword evidence="2" id="KW-1185">Reference proteome</keyword>
<gene>
    <name evidence="1" type="ORF">H9L10_03455</name>
</gene>
<dbReference type="EMBL" id="CP060712">
    <property type="protein sequence ID" value="QNN50126.1"/>
    <property type="molecule type" value="Genomic_DNA"/>
</dbReference>
<dbReference type="Proteomes" id="UP000515976">
    <property type="component" value="Chromosome"/>
</dbReference>
<evidence type="ECO:0000313" key="2">
    <source>
        <dbReference type="Proteomes" id="UP000515976"/>
    </source>
</evidence>
<sequence length="66" mass="7748">MTTEAWEYRLHDFDPARDGDEEEWAQARAAEGWQMWASPGAWVSIEGRRLRRWSLRRPADEGRSAS</sequence>
<proteinExistence type="predicted"/>
<protein>
    <submittedName>
        <fullName evidence="1">Uncharacterized protein</fullName>
    </submittedName>
</protein>
<dbReference type="KEGG" id="pei:H9L10_03455"/>
<dbReference type="AlphaFoldDB" id="A0A7G9R3F1"/>
<accession>A0A7G9R3F1</accession>